<evidence type="ECO:0000259" key="1">
    <source>
        <dbReference type="SMART" id="SM00901"/>
    </source>
</evidence>
<reference evidence="2 3" key="1">
    <citation type="submission" date="2020-04" db="EMBL/GenBank/DDBJ databases">
        <title>Molecular characterization of pseudomonads from Agaricus bisporus reveal novel blotch 2 pathogens in Western Europe.</title>
        <authorList>
            <person name="Taparia T."/>
            <person name="Krijger M."/>
            <person name="Haynes E."/>
            <person name="Elpinstone J.G."/>
            <person name="Noble R."/>
            <person name="Van Der Wolf J."/>
        </authorList>
    </citation>
    <scope>NUCLEOTIDE SEQUENCE [LARGE SCALE GENOMIC DNA]</scope>
    <source>
        <strain evidence="2 3">IPO3782</strain>
    </source>
</reference>
<comment type="caution">
    <text evidence="2">The sequence shown here is derived from an EMBL/GenBank/DDBJ whole genome shotgun (WGS) entry which is preliminary data.</text>
</comment>
<proteinExistence type="predicted"/>
<dbReference type="Proteomes" id="UP000531950">
    <property type="component" value="Unassembled WGS sequence"/>
</dbReference>
<protein>
    <submittedName>
        <fullName evidence="2">FRG domain-containing protein</fullName>
    </submittedName>
</protein>
<sequence>MARSPRWTTNPVVRGVKEYTLTSWKYFSDFINQEMLNYTTYVYRGHGNSDWKLEPTIDRLIKSPTSPDREEHLTRFKFETRGRRGPNPIKLDDDNDWWALGQHHGLATPLLDWTESPFVALFFAANAANNDNTKCYTVFAIAQSSIDSINEKINSDPSIPLVNRRKQTIKIVRPLSDENKRLVSQRGLFTRGPNNVDIETWIYTHTDRKARDIRLIKIKIPTEGAEECLRYLNRMNISHSTLFPDLPGASEFCNAYLAINDY</sequence>
<evidence type="ECO:0000313" key="2">
    <source>
        <dbReference type="EMBL" id="NWE12606.1"/>
    </source>
</evidence>
<dbReference type="EMBL" id="JACARG010000010">
    <property type="protein sequence ID" value="NWE12606.1"/>
    <property type="molecule type" value="Genomic_DNA"/>
</dbReference>
<gene>
    <name evidence="2" type="ORF">HX822_06625</name>
</gene>
<dbReference type="AlphaFoldDB" id="A0A7Y8EDE3"/>
<dbReference type="RefSeq" id="WP_177076604.1">
    <property type="nucleotide sequence ID" value="NZ_JACARG010000010.1"/>
</dbReference>
<organism evidence="2 3">
    <name type="scientific">Pseudomonas yamanorum</name>
    <dbReference type="NCBI Taxonomy" id="515393"/>
    <lineage>
        <taxon>Bacteria</taxon>
        <taxon>Pseudomonadati</taxon>
        <taxon>Pseudomonadota</taxon>
        <taxon>Gammaproteobacteria</taxon>
        <taxon>Pseudomonadales</taxon>
        <taxon>Pseudomonadaceae</taxon>
        <taxon>Pseudomonas</taxon>
    </lineage>
</organism>
<evidence type="ECO:0000313" key="3">
    <source>
        <dbReference type="Proteomes" id="UP000531950"/>
    </source>
</evidence>
<feature type="domain" description="FRG" evidence="1">
    <location>
        <begin position="37"/>
        <end position="136"/>
    </location>
</feature>
<dbReference type="InterPro" id="IPR014966">
    <property type="entry name" value="FRG-dom"/>
</dbReference>
<dbReference type="Pfam" id="PF08867">
    <property type="entry name" value="FRG"/>
    <property type="match status" value="1"/>
</dbReference>
<name>A0A7Y8EDE3_9PSED</name>
<accession>A0A7Y8EDE3</accession>
<dbReference type="SMART" id="SM00901">
    <property type="entry name" value="FRG"/>
    <property type="match status" value="1"/>
</dbReference>